<evidence type="ECO:0000256" key="2">
    <source>
        <dbReference type="ARBA" id="ARBA00022448"/>
    </source>
</evidence>
<proteinExistence type="inferred from homology"/>
<dbReference type="SUPFAM" id="SSF56935">
    <property type="entry name" value="Porins"/>
    <property type="match status" value="1"/>
</dbReference>
<dbReference type="AlphaFoldDB" id="A0A7H0LQF3"/>
<gene>
    <name evidence="15" type="ORF">H3Z74_07070</name>
</gene>
<name>A0A7H0LQF3_9SPHN</name>
<dbReference type="PANTHER" id="PTHR32552">
    <property type="entry name" value="FERRICHROME IRON RECEPTOR-RELATED"/>
    <property type="match status" value="1"/>
</dbReference>
<dbReference type="InterPro" id="IPR012910">
    <property type="entry name" value="Plug_dom"/>
</dbReference>
<sequence length="995" mass="109566">MTVAAALQRLLAGTGLAVSEDQTQTGVVIIRAAVQAEVEKDDPGPDIIVTAQKREEKIQDVPIAISVFTAKTLDEQKIEGGSELLRGTPNVNFSKTNFASYNFSIRGIGTKALSVTTDPAVAISFNSMPLVRNRLFEQEYFDVERIEVLRGPQGTLYGRNATAGVVNMIPILADPGKFTGSLKLEGGNYGSMRASGMLNIPITDTLAVRIAGARTQRDGYDFNTVTNRDVNDRNLWSTRGSITWKPDSSFRASLVWEHFQEKDRRSRTGKQLCHRDPSPTQVGGVAMLPQNGGFFSQGCKPGSLYEDAAFGVPNGASLPNVIAASVGVSGAVGFTENFQGVFAIPFATDPFSAVVQSRDLRKIATTYDPQFRAKNDVVQLNLDFEINPDLKLVSQTGWTRDKYYSTQDYGRFQSIPIFTDTSQPGIYQLVGDNLVPAYNLLPGGVFCDPQLGCSRGYLSADLNRSKSRQWSQEFRLQSSFDGPLNFNLGINYLDFKIDEDYFVFNNTFTLAGMILFNRGTGQTGSTITQTCAPNQSVLANPGDGGTCLYIDPNPIDKINGEGHNYFRSRNVAHTKSYAGFGELYWQASDTLKVTAGLRYTRDIKTTTPYPSQLLLTPGYVGGGYVNSGYPALPDIEQKWGALTGRFVVDWKPQLSFTDDSLFYASYSRGYKAGGTNSPGIGTNQAALGFFQVDPRFRPEYVNAFEVGSKNTLAGGKLQLNATAFYYDYKDYQVSQIIDRGTRNENYNAQTWGLEFETIWRPTRRLSFNANLGLLDTKIGKGMKSIDVMDRLQGHDDWILIKPWLQQASNCVAPKALVLPYLQGLYIEHDPSNPIVTPQITGFCPFGGVLLGGPGVGYDPFTYTDVGQNQGQGFAANLSGNELPNAPHWTVNIGTQYTIPIDTWNVTLRGDYYRQGKSWARVYNAVNDRLRSWGNANLAITVERPDSALTFQLYVKNLLNDTPITDAFINSDDSGLTTNVFTLDPRIIGFSVAKKF</sequence>
<dbReference type="Pfam" id="PF07715">
    <property type="entry name" value="Plug"/>
    <property type="match status" value="1"/>
</dbReference>
<evidence type="ECO:0000256" key="6">
    <source>
        <dbReference type="ARBA" id="ARBA00023004"/>
    </source>
</evidence>
<dbReference type="InterPro" id="IPR036942">
    <property type="entry name" value="Beta-barrel_TonB_sf"/>
</dbReference>
<dbReference type="PANTHER" id="PTHR32552:SF81">
    <property type="entry name" value="TONB-DEPENDENT OUTER MEMBRANE RECEPTOR"/>
    <property type="match status" value="1"/>
</dbReference>
<dbReference type="EMBL" id="CP061038">
    <property type="protein sequence ID" value="QNQ11906.1"/>
    <property type="molecule type" value="Genomic_DNA"/>
</dbReference>
<evidence type="ECO:0000256" key="12">
    <source>
        <dbReference type="RuleBase" id="RU003357"/>
    </source>
</evidence>
<feature type="domain" description="TonB-dependent receptor-like beta-barrel" evidence="13">
    <location>
        <begin position="860"/>
        <end position="957"/>
    </location>
</feature>
<dbReference type="Gene3D" id="2.40.170.20">
    <property type="entry name" value="TonB-dependent receptor, beta-barrel domain"/>
    <property type="match status" value="3"/>
</dbReference>
<comment type="subcellular location">
    <subcellularLocation>
        <location evidence="1 11">Cell outer membrane</location>
        <topology evidence="1 11">Multi-pass membrane protein</topology>
    </subcellularLocation>
</comment>
<feature type="domain" description="TonB-dependent receptor-like beta-barrel" evidence="13">
    <location>
        <begin position="454"/>
        <end position="777"/>
    </location>
</feature>
<comment type="similarity">
    <text evidence="11 12">Belongs to the TonB-dependent receptor family.</text>
</comment>
<keyword evidence="5 11" id="KW-0812">Transmembrane</keyword>
<evidence type="ECO:0000256" key="1">
    <source>
        <dbReference type="ARBA" id="ARBA00004571"/>
    </source>
</evidence>
<keyword evidence="8 12" id="KW-0798">TonB box</keyword>
<keyword evidence="3 11" id="KW-1134">Transmembrane beta strand</keyword>
<dbReference type="InterPro" id="IPR039426">
    <property type="entry name" value="TonB-dep_rcpt-like"/>
</dbReference>
<dbReference type="Gene3D" id="3.55.50.30">
    <property type="match status" value="1"/>
</dbReference>
<evidence type="ECO:0000313" key="16">
    <source>
        <dbReference type="Proteomes" id="UP000516148"/>
    </source>
</evidence>
<protein>
    <submittedName>
        <fullName evidence="15">TonB-dependent receptor</fullName>
    </submittedName>
</protein>
<evidence type="ECO:0000259" key="14">
    <source>
        <dbReference type="Pfam" id="PF07715"/>
    </source>
</evidence>
<dbReference type="InterPro" id="IPR000531">
    <property type="entry name" value="Beta-barrel_TonB"/>
</dbReference>
<evidence type="ECO:0000256" key="11">
    <source>
        <dbReference type="PROSITE-ProRule" id="PRU01360"/>
    </source>
</evidence>
<evidence type="ECO:0000256" key="3">
    <source>
        <dbReference type="ARBA" id="ARBA00022452"/>
    </source>
</evidence>
<evidence type="ECO:0000256" key="9">
    <source>
        <dbReference type="ARBA" id="ARBA00023136"/>
    </source>
</evidence>
<dbReference type="PROSITE" id="PS52016">
    <property type="entry name" value="TONB_DEPENDENT_REC_3"/>
    <property type="match status" value="1"/>
</dbReference>
<keyword evidence="2 11" id="KW-0813">Transport</keyword>
<evidence type="ECO:0000256" key="4">
    <source>
        <dbReference type="ARBA" id="ARBA00022496"/>
    </source>
</evidence>
<evidence type="ECO:0000256" key="8">
    <source>
        <dbReference type="ARBA" id="ARBA00023077"/>
    </source>
</evidence>
<accession>A0A7H0LQF3</accession>
<reference evidence="15 16" key="1">
    <citation type="submission" date="2020-09" db="EMBL/GenBank/DDBJ databases">
        <title>Sphingomonas sp., a new species isolated from pork steak.</title>
        <authorList>
            <person name="Heidler von Heilborn D."/>
        </authorList>
    </citation>
    <scope>NUCLEOTIDE SEQUENCE [LARGE SCALE GENOMIC DNA]</scope>
    <source>
        <strain evidence="16">S8-3T</strain>
    </source>
</reference>
<keyword evidence="16" id="KW-1185">Reference proteome</keyword>
<evidence type="ECO:0000256" key="7">
    <source>
        <dbReference type="ARBA" id="ARBA00023065"/>
    </source>
</evidence>
<dbReference type="Pfam" id="PF00593">
    <property type="entry name" value="TonB_dep_Rec_b-barrel"/>
    <property type="match status" value="2"/>
</dbReference>
<evidence type="ECO:0000256" key="10">
    <source>
        <dbReference type="ARBA" id="ARBA00023237"/>
    </source>
</evidence>
<dbReference type="GO" id="GO:0006826">
    <property type="term" value="P:iron ion transport"/>
    <property type="evidence" value="ECO:0007669"/>
    <property type="project" value="UniProtKB-KW"/>
</dbReference>
<dbReference type="Proteomes" id="UP000516148">
    <property type="component" value="Chromosome"/>
</dbReference>
<keyword evidence="4" id="KW-0410">Iron transport</keyword>
<feature type="domain" description="TonB-dependent receptor plug" evidence="14">
    <location>
        <begin position="58"/>
        <end position="165"/>
    </location>
</feature>
<organism evidence="15 16">
    <name type="scientific">Sphingomonas alpina</name>
    <dbReference type="NCBI Taxonomy" id="653931"/>
    <lineage>
        <taxon>Bacteria</taxon>
        <taxon>Pseudomonadati</taxon>
        <taxon>Pseudomonadota</taxon>
        <taxon>Alphaproteobacteria</taxon>
        <taxon>Sphingomonadales</taxon>
        <taxon>Sphingomonadaceae</taxon>
        <taxon>Sphingomonas</taxon>
    </lineage>
</organism>
<evidence type="ECO:0000259" key="13">
    <source>
        <dbReference type="Pfam" id="PF00593"/>
    </source>
</evidence>
<keyword evidence="9 11" id="KW-0472">Membrane</keyword>
<keyword evidence="6" id="KW-0408">Iron</keyword>
<dbReference type="GO" id="GO:0009279">
    <property type="term" value="C:cell outer membrane"/>
    <property type="evidence" value="ECO:0007669"/>
    <property type="project" value="UniProtKB-SubCell"/>
</dbReference>
<evidence type="ECO:0000256" key="5">
    <source>
        <dbReference type="ARBA" id="ARBA00022692"/>
    </source>
</evidence>
<keyword evidence="7" id="KW-0406">Ion transport</keyword>
<dbReference type="KEGG" id="spap:H3Z74_07070"/>
<keyword evidence="10 11" id="KW-0998">Cell outer membrane</keyword>
<evidence type="ECO:0000313" key="15">
    <source>
        <dbReference type="EMBL" id="QNQ11906.1"/>
    </source>
</evidence>
<keyword evidence="15" id="KW-0675">Receptor</keyword>